<feature type="domain" description="HAT C-terminal dimerisation" evidence="1">
    <location>
        <begin position="3"/>
        <end position="46"/>
    </location>
</feature>
<organism evidence="3">
    <name type="scientific">Harpegnathos saltator</name>
    <name type="common">Jerdon's jumping ant</name>
    <dbReference type="NCBI Taxonomy" id="610380"/>
    <lineage>
        <taxon>Eukaryota</taxon>
        <taxon>Metazoa</taxon>
        <taxon>Ecdysozoa</taxon>
        <taxon>Arthropoda</taxon>
        <taxon>Hexapoda</taxon>
        <taxon>Insecta</taxon>
        <taxon>Pterygota</taxon>
        <taxon>Neoptera</taxon>
        <taxon>Endopterygota</taxon>
        <taxon>Hymenoptera</taxon>
        <taxon>Apocrita</taxon>
        <taxon>Aculeata</taxon>
        <taxon>Formicoidea</taxon>
        <taxon>Formicidae</taxon>
        <taxon>Ponerinae</taxon>
        <taxon>Ponerini</taxon>
        <taxon>Harpegnathos</taxon>
    </lineage>
</organism>
<dbReference type="InParanoid" id="E2C913"/>
<feature type="non-terminal residue" evidence="2">
    <location>
        <position position="47"/>
    </location>
</feature>
<proteinExistence type="predicted"/>
<evidence type="ECO:0000313" key="3">
    <source>
        <dbReference type="Proteomes" id="UP000008237"/>
    </source>
</evidence>
<protein>
    <recommendedName>
        <fullName evidence="1">HAT C-terminal dimerisation domain-containing protein</fullName>
    </recommendedName>
</protein>
<dbReference type="AlphaFoldDB" id="E2C913"/>
<reference evidence="2 3" key="1">
    <citation type="journal article" date="2010" name="Science">
        <title>Genomic comparison of the ants Camponotus floridanus and Harpegnathos saltator.</title>
        <authorList>
            <person name="Bonasio R."/>
            <person name="Zhang G."/>
            <person name="Ye C."/>
            <person name="Mutti N.S."/>
            <person name="Fang X."/>
            <person name="Qin N."/>
            <person name="Donahue G."/>
            <person name="Yang P."/>
            <person name="Li Q."/>
            <person name="Li C."/>
            <person name="Zhang P."/>
            <person name="Huang Z."/>
            <person name="Berger S.L."/>
            <person name="Reinberg D."/>
            <person name="Wang J."/>
            <person name="Liebig J."/>
        </authorList>
    </citation>
    <scope>NUCLEOTIDE SEQUENCE [LARGE SCALE GENOMIC DNA]</scope>
    <source>
        <strain evidence="2 3">R22 G/1</strain>
    </source>
</reference>
<keyword evidence="3" id="KW-1185">Reference proteome</keyword>
<dbReference type="EMBL" id="GL453765">
    <property type="protein sequence ID" value="EFN75569.1"/>
    <property type="molecule type" value="Genomic_DNA"/>
</dbReference>
<sequence length="47" mass="5391">ILCIFGSSPVSTCKNERSFSMLRRSKTYLRNTTSENRLNGLTLMNLH</sequence>
<dbReference type="GO" id="GO:0046983">
    <property type="term" value="F:protein dimerization activity"/>
    <property type="evidence" value="ECO:0007669"/>
    <property type="project" value="InterPro"/>
</dbReference>
<dbReference type="InterPro" id="IPR008906">
    <property type="entry name" value="HATC_C_dom"/>
</dbReference>
<name>E2C913_HARSA</name>
<feature type="non-terminal residue" evidence="2">
    <location>
        <position position="1"/>
    </location>
</feature>
<gene>
    <name evidence="2" type="ORF">EAI_06344</name>
</gene>
<evidence type="ECO:0000313" key="2">
    <source>
        <dbReference type="EMBL" id="EFN75569.1"/>
    </source>
</evidence>
<dbReference type="Proteomes" id="UP000008237">
    <property type="component" value="Unassembled WGS sequence"/>
</dbReference>
<evidence type="ECO:0000259" key="1">
    <source>
        <dbReference type="Pfam" id="PF05699"/>
    </source>
</evidence>
<accession>E2C913</accession>
<dbReference type="Pfam" id="PF05699">
    <property type="entry name" value="Dimer_Tnp_hAT"/>
    <property type="match status" value="1"/>
</dbReference>